<protein>
    <submittedName>
        <fullName evidence="3">Phosphatidylinositol-4-phosphate-5-Kinase (PIPK-D1/GPCR-PIPK)</fullName>
    </submittedName>
</protein>
<reference evidence="3 4" key="1">
    <citation type="journal article" date="2017" name="Genome Biol. Evol.">
        <title>Phytophthora megakarya and P. palmivora, closely related causal agents of cacao black pod rot, underwent increases in genome sizes and gene numbers by different mechanisms.</title>
        <authorList>
            <person name="Ali S.S."/>
            <person name="Shao J."/>
            <person name="Lary D.J."/>
            <person name="Kronmiller B."/>
            <person name="Shen D."/>
            <person name="Strem M.D."/>
            <person name="Amoako-Attah I."/>
            <person name="Akrofi A.Y."/>
            <person name="Begoude B.A."/>
            <person name="Ten Hoopen G.M."/>
            <person name="Coulibaly K."/>
            <person name="Kebe B.I."/>
            <person name="Melnick R.L."/>
            <person name="Guiltinan M.J."/>
            <person name="Tyler B.M."/>
            <person name="Meinhardt L.W."/>
            <person name="Bailey B.A."/>
        </authorList>
    </citation>
    <scope>NUCLEOTIDE SEQUENCE [LARGE SCALE GENOMIC DNA]</scope>
    <source>
        <strain evidence="4">sbr112.9</strain>
    </source>
</reference>
<comment type="caution">
    <text evidence="3">The sequence shown here is derived from an EMBL/GenBank/DDBJ whole genome shotgun (WGS) entry which is preliminary data.</text>
</comment>
<keyword evidence="4" id="KW-1185">Reference proteome</keyword>
<accession>A0A2P4YL74</accession>
<keyword evidence="2" id="KW-1133">Transmembrane helix</keyword>
<keyword evidence="2" id="KW-0472">Membrane</keyword>
<dbReference type="AlphaFoldDB" id="A0A2P4YL74"/>
<sequence>MYERPHGSRPTSSSQSLGLSSSTVSDPDVNMLQEHTRPPPAALHTCLQSSTRWFQLVMFFAFVVALVLAMASSYDNLSPGLIWGGVLSIFSVFFVILSYASVPSYRQHPNPLVFWRTIADAVFVLQLMAQQF</sequence>
<feature type="non-terminal residue" evidence="3">
    <location>
        <position position="132"/>
    </location>
</feature>
<evidence type="ECO:0000256" key="1">
    <source>
        <dbReference type="SAM" id="MobiDB-lite"/>
    </source>
</evidence>
<dbReference type="Proteomes" id="UP000237271">
    <property type="component" value="Unassembled WGS sequence"/>
</dbReference>
<evidence type="ECO:0000313" key="3">
    <source>
        <dbReference type="EMBL" id="POM78564.1"/>
    </source>
</evidence>
<name>A0A2P4YL74_9STRA</name>
<organism evidence="3 4">
    <name type="scientific">Phytophthora palmivora</name>
    <dbReference type="NCBI Taxonomy" id="4796"/>
    <lineage>
        <taxon>Eukaryota</taxon>
        <taxon>Sar</taxon>
        <taxon>Stramenopiles</taxon>
        <taxon>Oomycota</taxon>
        <taxon>Peronosporomycetes</taxon>
        <taxon>Peronosporales</taxon>
        <taxon>Peronosporaceae</taxon>
        <taxon>Phytophthora</taxon>
    </lineage>
</organism>
<feature type="transmembrane region" description="Helical" evidence="2">
    <location>
        <begin position="53"/>
        <end position="74"/>
    </location>
</feature>
<dbReference type="EMBL" id="NCKW01001967">
    <property type="protein sequence ID" value="POM78564.1"/>
    <property type="molecule type" value="Genomic_DNA"/>
</dbReference>
<gene>
    <name evidence="3" type="ORF">PHPALM_3890</name>
</gene>
<feature type="region of interest" description="Disordered" evidence="1">
    <location>
        <begin position="1"/>
        <end position="36"/>
    </location>
</feature>
<evidence type="ECO:0000313" key="4">
    <source>
        <dbReference type="Proteomes" id="UP000237271"/>
    </source>
</evidence>
<feature type="transmembrane region" description="Helical" evidence="2">
    <location>
        <begin position="80"/>
        <end position="100"/>
    </location>
</feature>
<feature type="compositionally biased region" description="Low complexity" evidence="1">
    <location>
        <begin position="8"/>
        <end position="25"/>
    </location>
</feature>
<evidence type="ECO:0000256" key="2">
    <source>
        <dbReference type="SAM" id="Phobius"/>
    </source>
</evidence>
<proteinExistence type="predicted"/>
<keyword evidence="2" id="KW-0812">Transmembrane</keyword>